<accession>A0A1X7T8H3</accession>
<dbReference type="Gene3D" id="1.10.533.10">
    <property type="entry name" value="Death Domain, Fas"/>
    <property type="match status" value="1"/>
</dbReference>
<reference evidence="4" key="1">
    <citation type="journal article" date="2010" name="Nature">
        <title>The Amphimedon queenslandica genome and the evolution of animal complexity.</title>
        <authorList>
            <person name="Srivastava M."/>
            <person name="Simakov O."/>
            <person name="Chapman J."/>
            <person name="Fahey B."/>
            <person name="Gauthier M.E."/>
            <person name="Mitros T."/>
            <person name="Richards G.S."/>
            <person name="Conaco C."/>
            <person name="Dacre M."/>
            <person name="Hellsten U."/>
            <person name="Larroux C."/>
            <person name="Putnam N.H."/>
            <person name="Stanke M."/>
            <person name="Adamska M."/>
            <person name="Darling A."/>
            <person name="Degnan S.M."/>
            <person name="Oakley T.H."/>
            <person name="Plachetzki D.C."/>
            <person name="Zhai Y."/>
            <person name="Adamski M."/>
            <person name="Calcino A."/>
            <person name="Cummins S.F."/>
            <person name="Goodstein D.M."/>
            <person name="Harris C."/>
            <person name="Jackson D.J."/>
            <person name="Leys S.P."/>
            <person name="Shu S."/>
            <person name="Woodcroft B.J."/>
            <person name="Vervoort M."/>
            <person name="Kosik K.S."/>
            <person name="Manning G."/>
            <person name="Degnan B.M."/>
            <person name="Rokhsar D.S."/>
        </authorList>
    </citation>
    <scope>NUCLEOTIDE SEQUENCE [LARGE SCALE GENOMIC DNA]</scope>
</reference>
<organism evidence="3">
    <name type="scientific">Amphimedon queenslandica</name>
    <name type="common">Sponge</name>
    <dbReference type="NCBI Taxonomy" id="400682"/>
    <lineage>
        <taxon>Eukaryota</taxon>
        <taxon>Metazoa</taxon>
        <taxon>Porifera</taxon>
        <taxon>Demospongiae</taxon>
        <taxon>Heteroscleromorpha</taxon>
        <taxon>Haplosclerida</taxon>
        <taxon>Niphatidae</taxon>
        <taxon>Amphimedon</taxon>
    </lineage>
</organism>
<evidence type="ECO:0000259" key="2">
    <source>
        <dbReference type="PROSITE" id="PS50017"/>
    </source>
</evidence>
<gene>
    <name evidence="3" type="primary">105315197</name>
</gene>
<evidence type="ECO:0000256" key="1">
    <source>
        <dbReference type="SAM" id="MobiDB-lite"/>
    </source>
</evidence>
<dbReference type="PROSITE" id="PS50017">
    <property type="entry name" value="DEATH_DOMAIN"/>
    <property type="match status" value="1"/>
</dbReference>
<dbReference type="SUPFAM" id="SSF47986">
    <property type="entry name" value="DEATH domain"/>
    <property type="match status" value="1"/>
</dbReference>
<dbReference type="InterPro" id="IPR000488">
    <property type="entry name" value="Death_dom"/>
</dbReference>
<feature type="compositionally biased region" description="Polar residues" evidence="1">
    <location>
        <begin position="222"/>
        <end position="241"/>
    </location>
</feature>
<dbReference type="EnsemblMetazoa" id="XM_011409749.2">
    <property type="protein sequence ID" value="XP_011408051.2"/>
    <property type="gene ID" value="LOC105315197"/>
</dbReference>
<feature type="compositionally biased region" description="Polar residues" evidence="1">
    <location>
        <begin position="531"/>
        <end position="543"/>
    </location>
</feature>
<dbReference type="CDD" id="cd01670">
    <property type="entry name" value="Death"/>
    <property type="match status" value="1"/>
</dbReference>
<dbReference type="InterPro" id="IPR011029">
    <property type="entry name" value="DEATH-like_dom_sf"/>
</dbReference>
<dbReference type="GO" id="GO:0007165">
    <property type="term" value="P:signal transduction"/>
    <property type="evidence" value="ECO:0007669"/>
    <property type="project" value="InterPro"/>
</dbReference>
<keyword evidence="4" id="KW-1185">Reference proteome</keyword>
<proteinExistence type="predicted"/>
<feature type="region of interest" description="Disordered" evidence="1">
    <location>
        <begin position="169"/>
        <end position="279"/>
    </location>
</feature>
<evidence type="ECO:0000313" key="4">
    <source>
        <dbReference type="Proteomes" id="UP000007879"/>
    </source>
</evidence>
<evidence type="ECO:0000313" key="3">
    <source>
        <dbReference type="EnsemblMetazoa" id="Aqu2.1.10813_001"/>
    </source>
</evidence>
<feature type="compositionally biased region" description="Polar residues" evidence="1">
    <location>
        <begin position="201"/>
        <end position="212"/>
    </location>
</feature>
<feature type="region of interest" description="Disordered" evidence="1">
    <location>
        <begin position="525"/>
        <end position="550"/>
    </location>
</feature>
<dbReference type="Proteomes" id="UP000007879">
    <property type="component" value="Unassembled WGS sequence"/>
</dbReference>
<sequence>MATKTSSCSSSLSLFSSPLTIEQLIDVLNLLKRCGFPQKRWKGLGLKLGLHKNTLDAIKRNHPGDVSRCLMECLSQWLSRADNVDSKGGATFDSLSDALKSMKENAAADKLDKERLAPPTGTNKPLIEGPKPKLSKLIQFHESSIKGQLEESLPRLDADTIRNANKGMSVLTQEYPSQLHKNRPSEKKGLPLKPVPIAPKQLSQSGRPQPLSTAKEPPPLLKNTQSPSIVPESKSLSQSGRPQPLSAKKARPLSLIEEQEPSLTETIPRPRSLSIPFKPQTIKIEIPQAVPKPRPRSLIQLPPIAHNALQAPLTPPMPRKHYLHRSSITKKPPPTAPKPHRSSIIKKPPPPAPKPSRSQNSSSAPHDPTATVLQDKEPHLQSQLMHVEPHSIPTVIQLSSKEEVALRIELLHDQFTDLVTKIRMHFNELVSNDKLKVDDVAIHTEEYLGQDLKLSEINISTIFTAIEPHCDFCNFGLLKSLVYRFIPSSDSLQTELAEYIDSVKKFSESSQLKHIQSTIKEKLSSLPAAASPTTKRSNKTSRYSAKRQMG</sequence>
<dbReference type="InParanoid" id="A0A1X7T8H3"/>
<name>A0A1X7T8H3_AMPQE</name>
<dbReference type="KEGG" id="aqu:105315197"/>
<reference evidence="3" key="2">
    <citation type="submission" date="2017-05" db="UniProtKB">
        <authorList>
            <consortium name="EnsemblMetazoa"/>
        </authorList>
    </citation>
    <scope>IDENTIFICATION</scope>
</reference>
<feature type="region of interest" description="Disordered" evidence="1">
    <location>
        <begin position="325"/>
        <end position="370"/>
    </location>
</feature>
<dbReference type="STRING" id="400682.A0A1X7T8H3"/>
<dbReference type="EnsemblMetazoa" id="Aqu2.1.10813_001">
    <property type="protein sequence ID" value="Aqu2.1.10813_001"/>
    <property type="gene ID" value="Aqu2.1.10813"/>
</dbReference>
<dbReference type="Pfam" id="PF00531">
    <property type="entry name" value="Death"/>
    <property type="match status" value="1"/>
</dbReference>
<feature type="domain" description="Death" evidence="2">
    <location>
        <begin position="40"/>
        <end position="115"/>
    </location>
</feature>
<protein>
    <recommendedName>
        <fullName evidence="2">Death domain-containing protein</fullName>
    </recommendedName>
</protein>
<dbReference type="AlphaFoldDB" id="A0A1X7T8H3"/>